<dbReference type="PANTHER" id="PTHR20275:SF26">
    <property type="entry name" value="NADH KINASE POS5, MITOCHONDRIAL"/>
    <property type="match status" value="1"/>
</dbReference>
<evidence type="ECO:0000256" key="4">
    <source>
        <dbReference type="ARBA" id="ARBA00022857"/>
    </source>
</evidence>
<evidence type="ECO:0000256" key="1">
    <source>
        <dbReference type="ARBA" id="ARBA00010995"/>
    </source>
</evidence>
<dbReference type="AlphaFoldDB" id="G3BF07"/>
<reference evidence="6 7" key="1">
    <citation type="journal article" date="2011" name="Proc. Natl. Acad. Sci. U.S.A.">
        <title>Comparative genomics of xylose-fermenting fungi for enhanced biofuel production.</title>
        <authorList>
            <person name="Wohlbach D.J."/>
            <person name="Kuo A."/>
            <person name="Sato T.K."/>
            <person name="Potts K.M."/>
            <person name="Salamov A.A."/>
            <person name="LaButti K.M."/>
            <person name="Sun H."/>
            <person name="Clum A."/>
            <person name="Pangilinan J.L."/>
            <person name="Lindquist E.A."/>
            <person name="Lucas S."/>
            <person name="Lapidus A."/>
            <person name="Jin M."/>
            <person name="Gunawan C."/>
            <person name="Balan V."/>
            <person name="Dale B.E."/>
            <person name="Jeffries T.W."/>
            <person name="Zinkel R."/>
            <person name="Barry K.W."/>
            <person name="Grigoriev I.V."/>
            <person name="Gasch A.P."/>
        </authorList>
    </citation>
    <scope>NUCLEOTIDE SEQUENCE [LARGE SCALE GENOMIC DNA]</scope>
    <source>
        <strain evidence="7">ATCC 10573 / BCRC 21748 / CBS 615 / JCM 9827 / NBRC 10315 / NRRL Y-1498 / VKM Y-70</strain>
    </source>
</reference>
<proteinExistence type="inferred from homology"/>
<dbReference type="GO" id="GO:0006741">
    <property type="term" value="P:NADP+ biosynthetic process"/>
    <property type="evidence" value="ECO:0007669"/>
    <property type="project" value="InterPro"/>
</dbReference>
<evidence type="ECO:0000256" key="3">
    <source>
        <dbReference type="ARBA" id="ARBA00022777"/>
    </source>
</evidence>
<dbReference type="InterPro" id="IPR002504">
    <property type="entry name" value="NADK"/>
</dbReference>
<gene>
    <name evidence="6" type="ORF">CANTEDRAFT_136488</name>
</gene>
<organism evidence="7">
    <name type="scientific">Candida tenuis (strain ATCC 10573 / BCRC 21748 / CBS 615 / JCM 9827 / NBRC 10315 / NRRL Y-1498 / VKM Y-70)</name>
    <name type="common">Yeast</name>
    <name type="synonym">Yamadazyma tenuis</name>
    <dbReference type="NCBI Taxonomy" id="590646"/>
    <lineage>
        <taxon>Eukaryota</taxon>
        <taxon>Fungi</taxon>
        <taxon>Dikarya</taxon>
        <taxon>Ascomycota</taxon>
        <taxon>Saccharomycotina</taxon>
        <taxon>Pichiomycetes</taxon>
        <taxon>Debaryomycetaceae</taxon>
        <taxon>Yamadazyma</taxon>
    </lineage>
</organism>
<evidence type="ECO:0000256" key="2">
    <source>
        <dbReference type="ARBA" id="ARBA00022679"/>
    </source>
</evidence>
<keyword evidence="7" id="KW-1185">Reference proteome</keyword>
<dbReference type="SUPFAM" id="SSF111331">
    <property type="entry name" value="NAD kinase/diacylglycerol kinase-like"/>
    <property type="match status" value="1"/>
</dbReference>
<dbReference type="STRING" id="590646.G3BF07"/>
<dbReference type="InterPro" id="IPR017438">
    <property type="entry name" value="ATP-NAD_kinase_N"/>
</dbReference>
<sequence>MVDIINYISQHHQHANIILSEHNIDELQHPSAGGHSLDDRVRLFTGEVKDIRFKADVLMTIGGDGTILRAVSQFSNFNVPPILSFSMGTLGFLLPFDVGSYRARVDELFANRLRVLQRSRLECHVIGTHPSEARVNMVHAMNEITLHRGSNPNLISLDVYVDGECLTSTTADGIIVSTPTGSTAYSLSSGGSIVHPSIRGLLLTPICPRSLSFRPLILPSTSDIMIRLSQKSRNVSVKLTIDGIELSDMRHGDEIHIRKQLDIDNHIWCMAQGDNDWTKDINDLLGFNKQFNESKR</sequence>
<name>G3BF07_CANTC</name>
<dbReference type="GeneID" id="18249978"/>
<dbReference type="Proteomes" id="UP000000707">
    <property type="component" value="Unassembled WGS sequence"/>
</dbReference>
<evidence type="ECO:0000313" key="6">
    <source>
        <dbReference type="EMBL" id="EGV59980.1"/>
    </source>
</evidence>
<keyword evidence="2" id="KW-0808">Transferase</keyword>
<dbReference type="InterPro" id="IPR016064">
    <property type="entry name" value="NAD/diacylglycerol_kinase_sf"/>
</dbReference>
<dbReference type="HAMAP" id="MF_00361">
    <property type="entry name" value="NAD_kinase"/>
    <property type="match status" value="1"/>
</dbReference>
<dbReference type="Pfam" id="PF01513">
    <property type="entry name" value="NAD_kinase"/>
    <property type="match status" value="1"/>
</dbReference>
<dbReference type="InterPro" id="IPR017437">
    <property type="entry name" value="ATP-NAD_kinase_PpnK-typ_C"/>
</dbReference>
<dbReference type="FunFam" id="2.60.200.30:FF:000014">
    <property type="entry name" value="Mitochondrial NADH kinase"/>
    <property type="match status" value="1"/>
</dbReference>
<dbReference type="KEGG" id="cten:18249978"/>
<dbReference type="EMBL" id="GL996528">
    <property type="protein sequence ID" value="EGV59980.1"/>
    <property type="molecule type" value="Genomic_DNA"/>
</dbReference>
<dbReference type="OrthoDB" id="24581at2759"/>
<comment type="similarity">
    <text evidence="1">Belongs to the NAD kinase family.</text>
</comment>
<dbReference type="Pfam" id="PF20143">
    <property type="entry name" value="NAD_kinase_C"/>
    <property type="match status" value="1"/>
</dbReference>
<keyword evidence="4" id="KW-0521">NADP</keyword>
<keyword evidence="5" id="KW-0520">NAD</keyword>
<evidence type="ECO:0000256" key="5">
    <source>
        <dbReference type="ARBA" id="ARBA00023027"/>
    </source>
</evidence>
<keyword evidence="3 6" id="KW-0418">Kinase</keyword>
<dbReference type="HOGENOM" id="CLU_008831_10_2_1"/>
<dbReference type="Gene3D" id="2.60.200.30">
    <property type="entry name" value="Probable inorganic polyphosphate/atp-NAD kinase, domain 2"/>
    <property type="match status" value="1"/>
</dbReference>
<dbReference type="Gene3D" id="3.40.50.10330">
    <property type="entry name" value="Probable inorganic polyphosphate/atp-NAD kinase, domain 1"/>
    <property type="match status" value="1"/>
</dbReference>
<dbReference type="eggNOG" id="KOG2178">
    <property type="taxonomic scope" value="Eukaryota"/>
</dbReference>
<protein>
    <submittedName>
        <fullName evidence="6">ATP-NAD kinase</fullName>
    </submittedName>
</protein>
<dbReference type="GO" id="GO:0019674">
    <property type="term" value="P:NAD+ metabolic process"/>
    <property type="evidence" value="ECO:0007669"/>
    <property type="project" value="InterPro"/>
</dbReference>
<evidence type="ECO:0000313" key="7">
    <source>
        <dbReference type="Proteomes" id="UP000000707"/>
    </source>
</evidence>
<dbReference type="PANTHER" id="PTHR20275">
    <property type="entry name" value="NAD KINASE"/>
    <property type="match status" value="1"/>
</dbReference>
<dbReference type="GO" id="GO:0003951">
    <property type="term" value="F:NAD+ kinase activity"/>
    <property type="evidence" value="ECO:0007669"/>
    <property type="project" value="InterPro"/>
</dbReference>
<accession>G3BF07</accession>